<organism evidence="2 3">
    <name type="scientific">Rhamnusium bicolor</name>
    <dbReference type="NCBI Taxonomy" id="1586634"/>
    <lineage>
        <taxon>Eukaryota</taxon>
        <taxon>Metazoa</taxon>
        <taxon>Ecdysozoa</taxon>
        <taxon>Arthropoda</taxon>
        <taxon>Hexapoda</taxon>
        <taxon>Insecta</taxon>
        <taxon>Pterygota</taxon>
        <taxon>Neoptera</taxon>
        <taxon>Endopterygota</taxon>
        <taxon>Coleoptera</taxon>
        <taxon>Polyphaga</taxon>
        <taxon>Cucujiformia</taxon>
        <taxon>Chrysomeloidea</taxon>
        <taxon>Cerambycidae</taxon>
        <taxon>Lepturinae</taxon>
        <taxon>Rhagiini</taxon>
        <taxon>Rhamnusium</taxon>
    </lineage>
</organism>
<gene>
    <name evidence="2" type="ORF">NQ314_014616</name>
</gene>
<dbReference type="Pfam" id="PF13843">
    <property type="entry name" value="DDE_Tnp_1_7"/>
    <property type="match status" value="1"/>
</dbReference>
<evidence type="ECO:0000313" key="2">
    <source>
        <dbReference type="EMBL" id="KAJ8932524.1"/>
    </source>
</evidence>
<dbReference type="Proteomes" id="UP001162156">
    <property type="component" value="Unassembled WGS sequence"/>
</dbReference>
<evidence type="ECO:0000313" key="3">
    <source>
        <dbReference type="Proteomes" id="UP001162156"/>
    </source>
</evidence>
<reference evidence="2" key="1">
    <citation type="journal article" date="2023" name="Insect Mol. Biol.">
        <title>Genome sequencing provides insights into the evolution of gene families encoding plant cell wall-degrading enzymes in longhorned beetles.</title>
        <authorList>
            <person name="Shin N.R."/>
            <person name="Okamura Y."/>
            <person name="Kirsch R."/>
            <person name="Pauchet Y."/>
        </authorList>
    </citation>
    <scope>NUCLEOTIDE SEQUENCE</scope>
    <source>
        <strain evidence="2">RBIC_L_NR</strain>
    </source>
</reference>
<accession>A0AAV8X162</accession>
<comment type="caution">
    <text evidence="2">The sequence shown here is derived from an EMBL/GenBank/DDBJ whole genome shotgun (WGS) entry which is preliminary data.</text>
</comment>
<protein>
    <recommendedName>
        <fullName evidence="1">PiggyBac transposable element-derived protein domain-containing protein</fullName>
    </recommendedName>
</protein>
<keyword evidence="3" id="KW-1185">Reference proteome</keyword>
<sequence length="97" mass="11187">MLNLLKHIWLSKEQDHSILHSKKRKNVVLLCSMHFDDAIDKNTHQQNKPEIITFYNSTKSGVDVVDKLGATYNCTRNTRRRTMVILYALMNVAGINS</sequence>
<dbReference type="InterPro" id="IPR029526">
    <property type="entry name" value="PGBD"/>
</dbReference>
<feature type="domain" description="PiggyBac transposable element-derived protein" evidence="1">
    <location>
        <begin position="12"/>
        <end position="97"/>
    </location>
</feature>
<dbReference type="AlphaFoldDB" id="A0AAV8X162"/>
<dbReference type="EMBL" id="JANEYF010004032">
    <property type="protein sequence ID" value="KAJ8932524.1"/>
    <property type="molecule type" value="Genomic_DNA"/>
</dbReference>
<evidence type="ECO:0000259" key="1">
    <source>
        <dbReference type="Pfam" id="PF13843"/>
    </source>
</evidence>
<name>A0AAV8X162_9CUCU</name>
<proteinExistence type="predicted"/>